<evidence type="ECO:0000256" key="1">
    <source>
        <dbReference type="SAM" id="MobiDB-lite"/>
    </source>
</evidence>
<organism evidence="2 3">
    <name type="scientific">Orchesella dallaii</name>
    <dbReference type="NCBI Taxonomy" id="48710"/>
    <lineage>
        <taxon>Eukaryota</taxon>
        <taxon>Metazoa</taxon>
        <taxon>Ecdysozoa</taxon>
        <taxon>Arthropoda</taxon>
        <taxon>Hexapoda</taxon>
        <taxon>Collembola</taxon>
        <taxon>Entomobryomorpha</taxon>
        <taxon>Entomobryoidea</taxon>
        <taxon>Orchesellidae</taxon>
        <taxon>Orchesellinae</taxon>
        <taxon>Orchesella</taxon>
    </lineage>
</organism>
<keyword evidence="3" id="KW-1185">Reference proteome</keyword>
<evidence type="ECO:0000313" key="3">
    <source>
        <dbReference type="Proteomes" id="UP001642540"/>
    </source>
</evidence>
<proteinExistence type="predicted"/>
<protein>
    <submittedName>
        <fullName evidence="2">Uncharacterized protein</fullName>
    </submittedName>
</protein>
<dbReference type="Proteomes" id="UP001642540">
    <property type="component" value="Unassembled WGS sequence"/>
</dbReference>
<feature type="compositionally biased region" description="Basic residues" evidence="1">
    <location>
        <begin position="1"/>
        <end position="22"/>
    </location>
</feature>
<feature type="compositionally biased region" description="Acidic residues" evidence="1">
    <location>
        <begin position="263"/>
        <end position="275"/>
    </location>
</feature>
<gene>
    <name evidence="2" type="ORF">ODALV1_LOCUS13246</name>
</gene>
<feature type="region of interest" description="Disordered" evidence="1">
    <location>
        <begin position="347"/>
        <end position="370"/>
    </location>
</feature>
<feature type="compositionally biased region" description="Polar residues" evidence="1">
    <location>
        <begin position="168"/>
        <end position="181"/>
    </location>
</feature>
<feature type="compositionally biased region" description="Basic residues" evidence="1">
    <location>
        <begin position="131"/>
        <end position="140"/>
    </location>
</feature>
<name>A0ABP1QNR7_9HEXA</name>
<sequence length="370" mass="39773">MGRKRSTTTSPRRRGRSSKKHAPTSNEGTASSQPQQEFAPVTLEGPQSQPPAEAGHTPIDLSLGKFSSSMEPLGEPTSAASTLGDITAVQPRLTRKRKISNAVSPDVTMGHRFIENSKELTNDESGSASNKPKRNGKKTKTPADNVAETEAFDHGDPSPLLFPIDESGSGTRSQSGEPENVNESRFEGSRRSNEVEPSGAGTAQFTQAAEKPGLSPYLDKAPARRIPMRNVQEKKTRNQPKVTATAASASECAPSSSSPSEINVDEEVQGDEEDKEQNLQVPDSDIFHDCETQNDETANMEPSSGDGNDLENANGVENEPENTELENDEVDAHGVLESDVHAEFANGNEELNADEDVQADDTGTKRCYIV</sequence>
<feature type="compositionally biased region" description="Polar residues" evidence="1">
    <location>
        <begin position="23"/>
        <end position="36"/>
    </location>
</feature>
<reference evidence="2 3" key="1">
    <citation type="submission" date="2024-08" db="EMBL/GenBank/DDBJ databases">
        <authorList>
            <person name="Cucini C."/>
            <person name="Frati F."/>
        </authorList>
    </citation>
    <scope>NUCLEOTIDE SEQUENCE [LARGE SCALE GENOMIC DNA]</scope>
</reference>
<feature type="compositionally biased region" description="Basic and acidic residues" evidence="1">
    <location>
        <begin position="112"/>
        <end position="121"/>
    </location>
</feature>
<feature type="region of interest" description="Disordered" evidence="1">
    <location>
        <begin position="1"/>
        <end position="330"/>
    </location>
</feature>
<comment type="caution">
    <text evidence="2">The sequence shown here is derived from an EMBL/GenBank/DDBJ whole genome shotgun (WGS) entry which is preliminary data.</text>
</comment>
<feature type="compositionally biased region" description="Acidic residues" evidence="1">
    <location>
        <begin position="318"/>
        <end position="329"/>
    </location>
</feature>
<feature type="compositionally biased region" description="Basic and acidic residues" evidence="1">
    <location>
        <begin position="182"/>
        <end position="194"/>
    </location>
</feature>
<dbReference type="EMBL" id="CAXLJM020000041">
    <property type="protein sequence ID" value="CAL8109294.1"/>
    <property type="molecule type" value="Genomic_DNA"/>
</dbReference>
<accession>A0ABP1QNR7</accession>
<feature type="compositionally biased region" description="Low complexity" evidence="1">
    <location>
        <begin position="243"/>
        <end position="261"/>
    </location>
</feature>
<evidence type="ECO:0000313" key="2">
    <source>
        <dbReference type="EMBL" id="CAL8109294.1"/>
    </source>
</evidence>
<feature type="compositionally biased region" description="Polar residues" evidence="1">
    <location>
        <begin position="295"/>
        <end position="306"/>
    </location>
</feature>